<proteinExistence type="predicted"/>
<feature type="domain" description="PRC-barrel" evidence="1">
    <location>
        <begin position="3"/>
        <end position="73"/>
    </location>
</feature>
<evidence type="ECO:0000259" key="1">
    <source>
        <dbReference type="Pfam" id="PF05239"/>
    </source>
</evidence>
<dbReference type="Proteomes" id="UP000713479">
    <property type="component" value="Unassembled WGS sequence"/>
</dbReference>
<dbReference type="InterPro" id="IPR027275">
    <property type="entry name" value="PRC-brl_dom"/>
</dbReference>
<dbReference type="PANTHER" id="PTHR38137">
    <property type="entry name" value="PRC-BARREL DOMAIN PROTEIN"/>
    <property type="match status" value="1"/>
</dbReference>
<sequence length="75" mass="8458">MRTKELFNKEILDADACIIGKVSELVFDEDTFEITDLVIKKTGFSEQIRDSENVIPVELVKAIGDKVLLKSDDDI</sequence>
<name>A0A8T3VRN2_9EURY</name>
<protein>
    <submittedName>
        <fullName evidence="2">Photosystem reaction center subunit H</fullName>
    </submittedName>
</protein>
<comment type="caution">
    <text evidence="2">The sequence shown here is derived from an EMBL/GenBank/DDBJ whole genome shotgun (WGS) entry which is preliminary data.</text>
</comment>
<evidence type="ECO:0000313" key="3">
    <source>
        <dbReference type="Proteomes" id="UP000713479"/>
    </source>
</evidence>
<dbReference type="SUPFAM" id="SSF50346">
    <property type="entry name" value="PRC-barrel domain"/>
    <property type="match status" value="1"/>
</dbReference>
<gene>
    <name evidence="2" type="ORF">E7Z74_05570</name>
</gene>
<dbReference type="Pfam" id="PF05239">
    <property type="entry name" value="PRC"/>
    <property type="match status" value="1"/>
</dbReference>
<organism evidence="2 3">
    <name type="scientific">Methanobrevibacter millerae</name>
    <dbReference type="NCBI Taxonomy" id="230361"/>
    <lineage>
        <taxon>Archaea</taxon>
        <taxon>Methanobacteriati</taxon>
        <taxon>Methanobacteriota</taxon>
        <taxon>Methanomada group</taxon>
        <taxon>Methanobacteria</taxon>
        <taxon>Methanobacteriales</taxon>
        <taxon>Methanobacteriaceae</taxon>
        <taxon>Methanobrevibacter</taxon>
    </lineage>
</organism>
<dbReference type="Gene3D" id="2.30.30.240">
    <property type="entry name" value="PRC-barrel domain"/>
    <property type="match status" value="1"/>
</dbReference>
<reference evidence="2" key="1">
    <citation type="submission" date="2019-04" db="EMBL/GenBank/DDBJ databases">
        <title>Evolution of Biomass-Degrading Anaerobic Consortia Revealed by Metagenomics.</title>
        <authorList>
            <person name="Peng X."/>
        </authorList>
    </citation>
    <scope>NUCLEOTIDE SEQUENCE</scope>
    <source>
        <strain evidence="2">SIG13</strain>
    </source>
</reference>
<accession>A0A8T3VRN2</accession>
<evidence type="ECO:0000313" key="2">
    <source>
        <dbReference type="EMBL" id="MBE6510716.1"/>
    </source>
</evidence>
<dbReference type="PANTHER" id="PTHR38137:SF1">
    <property type="entry name" value="PRC-BARREL DOMAIN-CONTAINING PROTEIN"/>
    <property type="match status" value="1"/>
</dbReference>
<dbReference type="InterPro" id="IPR011033">
    <property type="entry name" value="PRC_barrel-like_sf"/>
</dbReference>
<dbReference type="AlphaFoldDB" id="A0A8T3VRN2"/>
<dbReference type="EMBL" id="SUTF01000006">
    <property type="protein sequence ID" value="MBE6510716.1"/>
    <property type="molecule type" value="Genomic_DNA"/>
</dbReference>